<gene>
    <name evidence="2" type="ORF">SAMN05444123_112101</name>
</gene>
<reference evidence="3" key="1">
    <citation type="submission" date="2016-10" db="EMBL/GenBank/DDBJ databases">
        <authorList>
            <person name="Varghese N."/>
            <person name="Submissions S."/>
        </authorList>
    </citation>
    <scope>NUCLEOTIDE SEQUENCE [LARGE SCALE GENOMIC DNA]</scope>
    <source>
        <strain evidence="3">DSM 123</strain>
    </source>
</reference>
<keyword evidence="3" id="KW-1185">Reference proteome</keyword>
<sequence length="55" mass="5574">MTIIHGLYVAALSAGASIALLLFVIRVQIAGLRNAGAYGYALAGVLGLILLAFTA</sequence>
<proteinExistence type="predicted"/>
<dbReference type="AlphaFoldDB" id="A0A1H8WHL9"/>
<name>A0A1H8WHL9_9BRAD</name>
<protein>
    <submittedName>
        <fullName evidence="2">Uncharacterized protein</fullName>
    </submittedName>
</protein>
<dbReference type="RefSeq" id="WP_175557741.1">
    <property type="nucleotide sequence ID" value="NZ_FODT01000012.1"/>
</dbReference>
<evidence type="ECO:0000313" key="3">
    <source>
        <dbReference type="Proteomes" id="UP000199615"/>
    </source>
</evidence>
<feature type="transmembrane region" description="Helical" evidence="1">
    <location>
        <begin position="6"/>
        <end position="25"/>
    </location>
</feature>
<organism evidence="2 3">
    <name type="scientific">Rhodopseudomonas pseudopalustris</name>
    <dbReference type="NCBI Taxonomy" id="1513892"/>
    <lineage>
        <taxon>Bacteria</taxon>
        <taxon>Pseudomonadati</taxon>
        <taxon>Pseudomonadota</taxon>
        <taxon>Alphaproteobacteria</taxon>
        <taxon>Hyphomicrobiales</taxon>
        <taxon>Nitrobacteraceae</taxon>
        <taxon>Rhodopseudomonas</taxon>
    </lineage>
</organism>
<accession>A0A1H8WHL9</accession>
<dbReference type="Proteomes" id="UP000199615">
    <property type="component" value="Unassembled WGS sequence"/>
</dbReference>
<keyword evidence="1" id="KW-0472">Membrane</keyword>
<keyword evidence="1" id="KW-1133">Transmembrane helix</keyword>
<keyword evidence="1" id="KW-0812">Transmembrane</keyword>
<evidence type="ECO:0000256" key="1">
    <source>
        <dbReference type="SAM" id="Phobius"/>
    </source>
</evidence>
<feature type="transmembrane region" description="Helical" evidence="1">
    <location>
        <begin position="37"/>
        <end position="54"/>
    </location>
</feature>
<dbReference type="EMBL" id="FODT01000012">
    <property type="protein sequence ID" value="SEP27132.1"/>
    <property type="molecule type" value="Genomic_DNA"/>
</dbReference>
<evidence type="ECO:0000313" key="2">
    <source>
        <dbReference type="EMBL" id="SEP27132.1"/>
    </source>
</evidence>